<dbReference type="SFLD" id="SFLDG01067">
    <property type="entry name" value="SPASM/twitch_domain_containing"/>
    <property type="match status" value="1"/>
</dbReference>
<dbReference type="InterPro" id="IPR013785">
    <property type="entry name" value="Aldolase_TIM"/>
</dbReference>
<dbReference type="GO" id="GO:0046872">
    <property type="term" value="F:metal ion binding"/>
    <property type="evidence" value="ECO:0007669"/>
    <property type="project" value="UniProtKB-KW"/>
</dbReference>
<comment type="caution">
    <text evidence="6">The sequence shown here is derived from an EMBL/GenBank/DDBJ whole genome shotgun (WGS) entry which is preliminary data.</text>
</comment>
<evidence type="ECO:0000313" key="7">
    <source>
        <dbReference type="Proteomes" id="UP000604475"/>
    </source>
</evidence>
<evidence type="ECO:0000256" key="4">
    <source>
        <dbReference type="ARBA" id="ARBA00023014"/>
    </source>
</evidence>
<dbReference type="InterPro" id="IPR050377">
    <property type="entry name" value="Radical_SAM_PqqE_MftC-like"/>
</dbReference>
<name>A0A937RRU1_9ACTN</name>
<keyword evidence="4" id="KW-0411">Iron-sulfur</keyword>
<dbReference type="Pfam" id="PF04055">
    <property type="entry name" value="Radical_SAM"/>
    <property type="match status" value="1"/>
</dbReference>
<dbReference type="PANTHER" id="PTHR11228">
    <property type="entry name" value="RADICAL SAM DOMAIN PROTEIN"/>
    <property type="match status" value="1"/>
</dbReference>
<dbReference type="InterPro" id="IPR058240">
    <property type="entry name" value="rSAM_sf"/>
</dbReference>
<accession>A0A937RRU1</accession>
<keyword evidence="2" id="KW-0479">Metal-binding</keyword>
<organism evidence="6 7">
    <name type="scientific">Frankia nepalensis</name>
    <dbReference type="NCBI Taxonomy" id="1836974"/>
    <lineage>
        <taxon>Bacteria</taxon>
        <taxon>Bacillati</taxon>
        <taxon>Actinomycetota</taxon>
        <taxon>Actinomycetes</taxon>
        <taxon>Frankiales</taxon>
        <taxon>Frankiaceae</taxon>
        <taxon>Frankia</taxon>
    </lineage>
</organism>
<evidence type="ECO:0000256" key="1">
    <source>
        <dbReference type="ARBA" id="ARBA00022691"/>
    </source>
</evidence>
<dbReference type="SFLD" id="SFLDS00029">
    <property type="entry name" value="Radical_SAM"/>
    <property type="match status" value="1"/>
</dbReference>
<keyword evidence="7" id="KW-1185">Reference proteome</keyword>
<dbReference type="RefSeq" id="WP_203004022.1">
    <property type="nucleotide sequence ID" value="NZ_JADWYU010000154.1"/>
</dbReference>
<dbReference type="PROSITE" id="PS51918">
    <property type="entry name" value="RADICAL_SAM"/>
    <property type="match status" value="1"/>
</dbReference>
<protein>
    <submittedName>
        <fullName evidence="6">Radical SAM protein</fullName>
    </submittedName>
</protein>
<gene>
    <name evidence="6" type="ORF">I7412_34610</name>
</gene>
<dbReference type="Proteomes" id="UP000604475">
    <property type="component" value="Unassembled WGS sequence"/>
</dbReference>
<dbReference type="SUPFAM" id="SSF102114">
    <property type="entry name" value="Radical SAM enzymes"/>
    <property type="match status" value="1"/>
</dbReference>
<dbReference type="InterPro" id="IPR007197">
    <property type="entry name" value="rSAM"/>
</dbReference>
<evidence type="ECO:0000259" key="5">
    <source>
        <dbReference type="PROSITE" id="PS51918"/>
    </source>
</evidence>
<proteinExistence type="predicted"/>
<feature type="domain" description="Radical SAM core" evidence="5">
    <location>
        <begin position="4"/>
        <end position="247"/>
    </location>
</feature>
<keyword evidence="3" id="KW-0408">Iron</keyword>
<reference evidence="6" key="1">
    <citation type="submission" date="2020-12" db="EMBL/GenBank/DDBJ databases">
        <title>Genomic characterization of non-nitrogen-fixing Frankia strains.</title>
        <authorList>
            <person name="Carlos-Shanley C."/>
            <person name="Guerra T."/>
            <person name="Hahn D."/>
        </authorList>
    </citation>
    <scope>NUCLEOTIDE SEQUENCE</scope>
    <source>
        <strain evidence="6">CN6</strain>
    </source>
</reference>
<dbReference type="AlphaFoldDB" id="A0A937RRU1"/>
<dbReference type="CDD" id="cd01335">
    <property type="entry name" value="Radical_SAM"/>
    <property type="match status" value="1"/>
</dbReference>
<keyword evidence="1" id="KW-0949">S-adenosyl-L-methionine</keyword>
<dbReference type="GO" id="GO:0003824">
    <property type="term" value="F:catalytic activity"/>
    <property type="evidence" value="ECO:0007669"/>
    <property type="project" value="InterPro"/>
</dbReference>
<evidence type="ECO:0000313" key="6">
    <source>
        <dbReference type="EMBL" id="MBL7632199.1"/>
    </source>
</evidence>
<sequence>MTRGGGEDAVTLLWALRSPCPLSCRYCYFGTIEEHRDSPVIGPGTLSHLSRNDLPTADVLAFARSIAGSAVKRVFLAGGEPLVWPPVLSLIEILKSGGVQVVVATNGIPLNRPDLTRALVDLQVDAVSVSLDSVDAAYHDAWRPARNGKDGWQQVIDGIGSLVTARGAAPAPRVGVYMVVTRHNLADLAATGRLAADLGCDYFVPQPVALDSDHTLHRQLSLTTDDLPALGQQFTALADAQLPVWTPQASYPGQVADAVRVPTGFVRGCFGGRSLFFIEPDGSVWDCPSSLRIAATPTSRRRTILDGAAAQVFAADDGRADCPLFSVDCVNMWPLMDFDQVLSTSAGTAS</sequence>
<dbReference type="EMBL" id="JAEACQ010000298">
    <property type="protein sequence ID" value="MBL7632199.1"/>
    <property type="molecule type" value="Genomic_DNA"/>
</dbReference>
<dbReference type="Gene3D" id="3.20.20.70">
    <property type="entry name" value="Aldolase class I"/>
    <property type="match status" value="1"/>
</dbReference>
<dbReference type="PANTHER" id="PTHR11228:SF7">
    <property type="entry name" value="PQQA PEPTIDE CYCLASE"/>
    <property type="match status" value="1"/>
</dbReference>
<evidence type="ECO:0000256" key="3">
    <source>
        <dbReference type="ARBA" id="ARBA00023004"/>
    </source>
</evidence>
<dbReference type="GO" id="GO:0051536">
    <property type="term" value="F:iron-sulfur cluster binding"/>
    <property type="evidence" value="ECO:0007669"/>
    <property type="project" value="UniProtKB-KW"/>
</dbReference>
<evidence type="ECO:0000256" key="2">
    <source>
        <dbReference type="ARBA" id="ARBA00022723"/>
    </source>
</evidence>